<comment type="caution">
    <text evidence="3">The sequence shown here is derived from an EMBL/GenBank/DDBJ whole genome shotgun (WGS) entry which is preliminary data.</text>
</comment>
<sequence length="249" mass="26501">MTKTMFHTVAAVAVVGVATAVFAPGHAAVVGGFVERAGTKIFGDTCAAAPADCLTKKGRQLEAVKADLTALQDKLDGERGRTNNVLGENRRLLSQNQVLLADAKRAFQAAPVGQPVTWAGVQYPNRDALADQVQSLWVEGESLGRLVAESETVAAELGEQRRRIVGQRVQIEASLRLLPAKIALVSARASSAEFDAATKAIDAILDTGKREQVAADNLMRSTQEVLRDQASRARPAGDTAFRAWLENGS</sequence>
<reference evidence="3 4" key="1">
    <citation type="submission" date="2018-12" db="EMBL/GenBank/DDBJ databases">
        <authorList>
            <person name="Yang Y."/>
        </authorList>
    </citation>
    <scope>NUCLEOTIDE SEQUENCE [LARGE SCALE GENOMIC DNA]</scope>
    <source>
        <strain evidence="3 4">L-25-5w-1</strain>
    </source>
</reference>
<organism evidence="3 4">
    <name type="scientific">Azospirillum griseum</name>
    <dbReference type="NCBI Taxonomy" id="2496639"/>
    <lineage>
        <taxon>Bacteria</taxon>
        <taxon>Pseudomonadati</taxon>
        <taxon>Pseudomonadota</taxon>
        <taxon>Alphaproteobacteria</taxon>
        <taxon>Rhodospirillales</taxon>
        <taxon>Azospirillaceae</taxon>
        <taxon>Azospirillum</taxon>
    </lineage>
</organism>
<feature type="signal peptide" evidence="2">
    <location>
        <begin position="1"/>
        <end position="27"/>
    </location>
</feature>
<feature type="coiled-coil region" evidence="1">
    <location>
        <begin position="54"/>
        <end position="81"/>
    </location>
</feature>
<keyword evidence="2" id="KW-0732">Signal</keyword>
<gene>
    <name evidence="3" type="ORF">EJ903_22565</name>
</gene>
<protein>
    <submittedName>
        <fullName evidence="3">Uncharacterized protein</fullName>
    </submittedName>
</protein>
<evidence type="ECO:0000256" key="1">
    <source>
        <dbReference type="SAM" id="Coils"/>
    </source>
</evidence>
<evidence type="ECO:0000256" key="2">
    <source>
        <dbReference type="SAM" id="SignalP"/>
    </source>
</evidence>
<evidence type="ECO:0000313" key="4">
    <source>
        <dbReference type="Proteomes" id="UP000277007"/>
    </source>
</evidence>
<keyword evidence="4" id="KW-1185">Reference proteome</keyword>
<keyword evidence="1" id="KW-0175">Coiled coil</keyword>
<accession>A0A431VB66</accession>
<evidence type="ECO:0000313" key="3">
    <source>
        <dbReference type="EMBL" id="RTR15672.1"/>
    </source>
</evidence>
<dbReference type="RefSeq" id="WP_126619711.1">
    <property type="nucleotide sequence ID" value="NZ_JBHUCY010000014.1"/>
</dbReference>
<feature type="chain" id="PRO_5019267860" evidence="2">
    <location>
        <begin position="28"/>
        <end position="249"/>
    </location>
</feature>
<proteinExistence type="predicted"/>
<dbReference type="EMBL" id="RXMA01000032">
    <property type="protein sequence ID" value="RTR15672.1"/>
    <property type="molecule type" value="Genomic_DNA"/>
</dbReference>
<name>A0A431VB66_9PROT</name>
<dbReference type="AlphaFoldDB" id="A0A431VB66"/>
<dbReference type="Proteomes" id="UP000277007">
    <property type="component" value="Unassembled WGS sequence"/>
</dbReference>
<dbReference type="OrthoDB" id="8481262at2"/>